<dbReference type="RefSeq" id="WP_019182947.1">
    <property type="nucleotide sequence ID" value="NZ_JBBYHY010000003.1"/>
</dbReference>
<evidence type="ECO:0000256" key="4">
    <source>
        <dbReference type="ARBA" id="ARBA00022833"/>
    </source>
</evidence>
<evidence type="ECO:0000256" key="5">
    <source>
        <dbReference type="ARBA" id="ARBA00023049"/>
    </source>
</evidence>
<reference evidence="10 11" key="1">
    <citation type="submission" date="2024-04" db="EMBL/GenBank/DDBJ databases">
        <title>Bacterial endophytes with biocontrol capabilities against important plant pathogens.</title>
        <authorList>
            <person name="Alayande K.A."/>
        </authorList>
    </citation>
    <scope>NUCLEOTIDE SEQUENCE [LARGE SCALE GENOMIC DNA]</scope>
    <source>
        <strain evidence="10 11">KV22</strain>
    </source>
</reference>
<evidence type="ECO:0000256" key="2">
    <source>
        <dbReference type="ARBA" id="ARBA00022723"/>
    </source>
</evidence>
<evidence type="ECO:0000313" key="10">
    <source>
        <dbReference type="EMBL" id="MEL3953224.1"/>
    </source>
</evidence>
<dbReference type="EMBL" id="JBBYHY010000003">
    <property type="protein sequence ID" value="MEL3953224.1"/>
    <property type="molecule type" value="Genomic_DNA"/>
</dbReference>
<dbReference type="InterPro" id="IPR051156">
    <property type="entry name" value="Mito/Outer_Membr_Metalloprot"/>
</dbReference>
<dbReference type="CDD" id="cd07334">
    <property type="entry name" value="M48C_loiP_like"/>
    <property type="match status" value="1"/>
</dbReference>
<evidence type="ECO:0000256" key="6">
    <source>
        <dbReference type="RuleBase" id="RU003983"/>
    </source>
</evidence>
<evidence type="ECO:0000313" key="11">
    <source>
        <dbReference type="Proteomes" id="UP001455088"/>
    </source>
</evidence>
<feature type="signal peptide" evidence="8">
    <location>
        <begin position="1"/>
        <end position="23"/>
    </location>
</feature>
<evidence type="ECO:0000259" key="9">
    <source>
        <dbReference type="Pfam" id="PF01435"/>
    </source>
</evidence>
<keyword evidence="2" id="KW-0479">Metal-binding</keyword>
<dbReference type="PANTHER" id="PTHR22726">
    <property type="entry name" value="METALLOENDOPEPTIDASE OMA1"/>
    <property type="match status" value="1"/>
</dbReference>
<gene>
    <name evidence="10" type="ORF">AAE039_06585</name>
</gene>
<dbReference type="InterPro" id="IPR001915">
    <property type="entry name" value="Peptidase_M48"/>
</dbReference>
<dbReference type="Proteomes" id="UP001455088">
    <property type="component" value="Unassembled WGS sequence"/>
</dbReference>
<organism evidence="10 11">
    <name type="scientific">Stenotrophomonas bentonitica</name>
    <dbReference type="NCBI Taxonomy" id="1450134"/>
    <lineage>
        <taxon>Bacteria</taxon>
        <taxon>Pseudomonadati</taxon>
        <taxon>Pseudomonadota</taxon>
        <taxon>Gammaproteobacteria</taxon>
        <taxon>Lysobacterales</taxon>
        <taxon>Lysobacteraceae</taxon>
        <taxon>Stenotrophomonas</taxon>
    </lineage>
</organism>
<keyword evidence="4 6" id="KW-0862">Zinc</keyword>
<comment type="similarity">
    <text evidence="6">Belongs to the peptidase M48 family.</text>
</comment>
<feature type="domain" description="Peptidase M48" evidence="9">
    <location>
        <begin position="73"/>
        <end position="242"/>
    </location>
</feature>
<keyword evidence="3 6" id="KW-0378">Hydrolase</keyword>
<keyword evidence="11" id="KW-1185">Reference proteome</keyword>
<evidence type="ECO:0000256" key="8">
    <source>
        <dbReference type="SAM" id="SignalP"/>
    </source>
</evidence>
<evidence type="ECO:0000256" key="7">
    <source>
        <dbReference type="SAM" id="MobiDB-lite"/>
    </source>
</evidence>
<proteinExistence type="inferred from homology"/>
<keyword evidence="8" id="KW-0732">Signal</keyword>
<name>A0ABU9JL54_9GAMM</name>
<dbReference type="PANTHER" id="PTHR22726:SF8">
    <property type="entry name" value="METALLOPROTEASE YCAL"/>
    <property type="match status" value="1"/>
</dbReference>
<protein>
    <submittedName>
        <fullName evidence="10">M48 family metallopeptidase</fullName>
        <ecNumber evidence="10">3.4.-.-</ecNumber>
    </submittedName>
</protein>
<dbReference type="GO" id="GO:0016787">
    <property type="term" value="F:hydrolase activity"/>
    <property type="evidence" value="ECO:0007669"/>
    <property type="project" value="UniProtKB-KW"/>
</dbReference>
<accession>A0ABU9JL54</accession>
<comment type="caution">
    <text evidence="10">The sequence shown here is derived from an EMBL/GenBank/DDBJ whole genome shotgun (WGS) entry which is preliminary data.</text>
</comment>
<dbReference type="Pfam" id="PF01435">
    <property type="entry name" value="Peptidase_M48"/>
    <property type="match status" value="1"/>
</dbReference>
<evidence type="ECO:0000256" key="3">
    <source>
        <dbReference type="ARBA" id="ARBA00022801"/>
    </source>
</evidence>
<feature type="region of interest" description="Disordered" evidence="7">
    <location>
        <begin position="223"/>
        <end position="249"/>
    </location>
</feature>
<evidence type="ECO:0000256" key="1">
    <source>
        <dbReference type="ARBA" id="ARBA00022670"/>
    </source>
</evidence>
<keyword evidence="5 6" id="KW-0482">Metalloprotease</keyword>
<dbReference type="EC" id="3.4.-.-" evidence="10"/>
<keyword evidence="1 6" id="KW-0645">Protease</keyword>
<feature type="chain" id="PRO_5047260753" evidence="8">
    <location>
        <begin position="24"/>
        <end position="249"/>
    </location>
</feature>
<dbReference type="Gene3D" id="3.30.2010.10">
    <property type="entry name" value="Metalloproteases ('zincins'), catalytic domain"/>
    <property type="match status" value="1"/>
</dbReference>
<sequence length="249" mass="26562">MRTSSSALLLAFACLTASTAASALDLKQLTSTGLKAGQALTLSDQDVAKAADEACVYMDQQNKVAPANSPYAQRLARITQGLANEDGMNLNFKVYLTDDVNAWAMANGCVRVYSGLMDMASDDEVRGVIGHEIGHVKLGHSKTKMRTALLASAGRDTLAASGNANIATLTQGQLGELAEGFVNAQFSQKEESAADEYGYRFMKRHQYDPAALASMFRKLSSKGGLMSSHPGSEARAGRIDAMIKKDSKR</sequence>
<feature type="compositionally biased region" description="Basic and acidic residues" evidence="7">
    <location>
        <begin position="235"/>
        <end position="249"/>
    </location>
</feature>
<comment type="cofactor">
    <cofactor evidence="6">
        <name>Zn(2+)</name>
        <dbReference type="ChEBI" id="CHEBI:29105"/>
    </cofactor>
    <text evidence="6">Binds 1 zinc ion per subunit.</text>
</comment>